<gene>
    <name evidence="1" type="ORF">GLOINDRAFT_17648</name>
</gene>
<dbReference type="AlphaFoldDB" id="U9V062"/>
<accession>U9V062</accession>
<proteinExistence type="predicted"/>
<evidence type="ECO:0000313" key="1">
    <source>
        <dbReference type="EMBL" id="ESA21271.1"/>
    </source>
</evidence>
<dbReference type="EMBL" id="KI276565">
    <property type="protein sequence ID" value="ESA21271.1"/>
    <property type="molecule type" value="Genomic_DNA"/>
</dbReference>
<protein>
    <submittedName>
        <fullName evidence="1">Uncharacterized protein</fullName>
    </submittedName>
</protein>
<dbReference type="HOGENOM" id="CLU_3015299_0_0_1"/>
<reference evidence="1" key="1">
    <citation type="submission" date="2013-07" db="EMBL/GenBank/DDBJ databases">
        <title>The genome of an arbuscular mycorrhizal fungus provides insights into the evolution of the oldest plant symbiosis.</title>
        <authorList>
            <consortium name="DOE Joint Genome Institute"/>
            <person name="Tisserant E."/>
            <person name="Malbreil M."/>
            <person name="Kuo A."/>
            <person name="Kohler A."/>
            <person name="Symeonidi A."/>
            <person name="Balestrini R."/>
            <person name="Charron P."/>
            <person name="Duensing N."/>
            <person name="Frei-dit-Frey N."/>
            <person name="Gianinazzi-Pearson V."/>
            <person name="Gilbert B."/>
            <person name="Handa Y."/>
            <person name="Hijri M."/>
            <person name="Kaul R."/>
            <person name="Kawaguchi M."/>
            <person name="Krajinski F."/>
            <person name="Lammers P."/>
            <person name="Lapierre D."/>
            <person name="Masclaux F.G."/>
            <person name="Murat C."/>
            <person name="Morin E."/>
            <person name="Ndikumana S."/>
            <person name="Pagni M."/>
            <person name="Petitpierre D."/>
            <person name="Requena N."/>
            <person name="Rosikiewicz P."/>
            <person name="Riley R."/>
            <person name="Saito K."/>
            <person name="San Clemente H."/>
            <person name="Shapiro H."/>
            <person name="van Tuinen D."/>
            <person name="Becard G."/>
            <person name="Bonfante P."/>
            <person name="Paszkowski U."/>
            <person name="Shachar-Hill Y."/>
            <person name="Young J.P."/>
            <person name="Sanders I.R."/>
            <person name="Henrissat B."/>
            <person name="Rensing S.A."/>
            <person name="Grigoriev I.V."/>
            <person name="Corradi N."/>
            <person name="Roux C."/>
            <person name="Martin F."/>
        </authorList>
    </citation>
    <scope>NUCLEOTIDE SEQUENCE</scope>
    <source>
        <strain evidence="1">DAOM 197198</strain>
    </source>
</reference>
<sequence length="56" mass="6195">MISVMDQLLIKLIKFGKLPLALGNMISSHFLFVSTTPYPHALFEVPHPMIGLIGES</sequence>
<organism evidence="1">
    <name type="scientific">Rhizophagus irregularis (strain DAOM 181602 / DAOM 197198 / MUCL 43194)</name>
    <name type="common">Arbuscular mycorrhizal fungus</name>
    <name type="synonym">Glomus intraradices</name>
    <dbReference type="NCBI Taxonomy" id="747089"/>
    <lineage>
        <taxon>Eukaryota</taxon>
        <taxon>Fungi</taxon>
        <taxon>Fungi incertae sedis</taxon>
        <taxon>Mucoromycota</taxon>
        <taxon>Glomeromycotina</taxon>
        <taxon>Glomeromycetes</taxon>
        <taxon>Glomerales</taxon>
        <taxon>Glomeraceae</taxon>
        <taxon>Rhizophagus</taxon>
    </lineage>
</organism>
<name>U9V062_RHIID</name>